<dbReference type="PANTHER" id="PTHR30055:SF235">
    <property type="entry name" value="TRANSCRIPTIONAL REGULATORY PROTEIN"/>
    <property type="match status" value="1"/>
</dbReference>
<feature type="DNA-binding region" description="H-T-H motif" evidence="2">
    <location>
        <begin position="26"/>
        <end position="45"/>
    </location>
</feature>
<dbReference type="EMBL" id="JAPFRD010000010">
    <property type="protein sequence ID" value="MCW8108530.1"/>
    <property type="molecule type" value="Genomic_DNA"/>
</dbReference>
<accession>A0ABT3P707</accession>
<dbReference type="InterPro" id="IPR050109">
    <property type="entry name" value="HTH-type_TetR-like_transc_reg"/>
</dbReference>
<keyword evidence="5" id="KW-1185">Reference proteome</keyword>
<feature type="domain" description="HTH tetR-type" evidence="3">
    <location>
        <begin position="3"/>
        <end position="63"/>
    </location>
</feature>
<proteinExistence type="predicted"/>
<dbReference type="InterPro" id="IPR041586">
    <property type="entry name" value="PsrA_TetR_C"/>
</dbReference>
<dbReference type="Pfam" id="PF00440">
    <property type="entry name" value="TetR_N"/>
    <property type="match status" value="1"/>
</dbReference>
<dbReference type="SUPFAM" id="SSF48498">
    <property type="entry name" value="Tetracyclin repressor-like, C-terminal domain"/>
    <property type="match status" value="1"/>
</dbReference>
<dbReference type="PANTHER" id="PTHR30055">
    <property type="entry name" value="HTH-TYPE TRANSCRIPTIONAL REGULATOR RUTR"/>
    <property type="match status" value="1"/>
</dbReference>
<evidence type="ECO:0000313" key="4">
    <source>
        <dbReference type="EMBL" id="MCW8108530.1"/>
    </source>
</evidence>
<keyword evidence="1 2" id="KW-0238">DNA-binding</keyword>
<comment type="caution">
    <text evidence="4">The sequence shown here is derived from an EMBL/GenBank/DDBJ whole genome shotgun (WGS) entry which is preliminary data.</text>
</comment>
<dbReference type="PROSITE" id="PS50977">
    <property type="entry name" value="HTH_TETR_2"/>
    <property type="match status" value="1"/>
</dbReference>
<protein>
    <submittedName>
        <fullName evidence="4">TetR family transcriptional regulator</fullName>
    </submittedName>
</protein>
<gene>
    <name evidence="4" type="ORF">OPS25_08480</name>
</gene>
<organism evidence="4 5">
    <name type="scientific">Alteromonas aquimaris</name>
    <dbReference type="NCBI Taxonomy" id="2998417"/>
    <lineage>
        <taxon>Bacteria</taxon>
        <taxon>Pseudomonadati</taxon>
        <taxon>Pseudomonadota</taxon>
        <taxon>Gammaproteobacteria</taxon>
        <taxon>Alteromonadales</taxon>
        <taxon>Alteromonadaceae</taxon>
        <taxon>Alteromonas/Salinimonas group</taxon>
        <taxon>Alteromonas</taxon>
    </lineage>
</organism>
<dbReference type="PROSITE" id="PS01081">
    <property type="entry name" value="HTH_TETR_1"/>
    <property type="match status" value="1"/>
</dbReference>
<dbReference type="InterPro" id="IPR036271">
    <property type="entry name" value="Tet_transcr_reg_TetR-rel_C_sf"/>
</dbReference>
<dbReference type="Gene3D" id="1.10.357.10">
    <property type="entry name" value="Tetracycline Repressor, domain 2"/>
    <property type="match status" value="1"/>
</dbReference>
<dbReference type="Pfam" id="PF17939">
    <property type="entry name" value="TetR_C_30"/>
    <property type="match status" value="1"/>
</dbReference>
<dbReference type="InterPro" id="IPR023772">
    <property type="entry name" value="DNA-bd_HTH_TetR-type_CS"/>
</dbReference>
<sequence>MSAKTKVRILNAAEMLFAEQGFQQTSMRQITAKAEVNLASINYHFGNKKNLIQSVLQRYFDALMPLVEQSLLASRTETVHTVLERLVKPVMSLNKLRPDGTEIFVKLLGRGYNETQGHLRAFIMAHYGATISKLIAMIKNCLPDIQDEEVFWRLHFALGSFVFSMSSSQALKEIAESDFHQQVNMEDVIRHLVPFVACGIESGVSRASG</sequence>
<dbReference type="Proteomes" id="UP001142810">
    <property type="component" value="Unassembled WGS sequence"/>
</dbReference>
<name>A0ABT3P707_9ALTE</name>
<evidence type="ECO:0000313" key="5">
    <source>
        <dbReference type="Proteomes" id="UP001142810"/>
    </source>
</evidence>
<dbReference type="SUPFAM" id="SSF46689">
    <property type="entry name" value="Homeodomain-like"/>
    <property type="match status" value="1"/>
</dbReference>
<dbReference type="InterPro" id="IPR009057">
    <property type="entry name" value="Homeodomain-like_sf"/>
</dbReference>
<evidence type="ECO:0000259" key="3">
    <source>
        <dbReference type="PROSITE" id="PS50977"/>
    </source>
</evidence>
<dbReference type="PRINTS" id="PR00455">
    <property type="entry name" value="HTHTETR"/>
</dbReference>
<dbReference type="InterPro" id="IPR001647">
    <property type="entry name" value="HTH_TetR"/>
</dbReference>
<evidence type="ECO:0000256" key="1">
    <source>
        <dbReference type="ARBA" id="ARBA00023125"/>
    </source>
</evidence>
<evidence type="ECO:0000256" key="2">
    <source>
        <dbReference type="PROSITE-ProRule" id="PRU00335"/>
    </source>
</evidence>
<dbReference type="RefSeq" id="WP_265617256.1">
    <property type="nucleotide sequence ID" value="NZ_JAPFRD010000010.1"/>
</dbReference>
<reference evidence="4" key="1">
    <citation type="submission" date="2022-11" db="EMBL/GenBank/DDBJ databases">
        <title>Alteromonas sp. nov., isolated from sea water of the Qingdao.</title>
        <authorList>
            <person name="Wang Q."/>
        </authorList>
    </citation>
    <scope>NUCLEOTIDE SEQUENCE</scope>
    <source>
        <strain evidence="4">ASW11-7</strain>
    </source>
</reference>